<dbReference type="CDD" id="cd07721">
    <property type="entry name" value="yflN-like_MBL-fold"/>
    <property type="match status" value="1"/>
</dbReference>
<dbReference type="RefSeq" id="WP_120195421.1">
    <property type="nucleotide sequence ID" value="NZ_MCIA01000003.1"/>
</dbReference>
<evidence type="ECO:0000313" key="2">
    <source>
        <dbReference type="EMBL" id="RKD33991.1"/>
    </source>
</evidence>
<keyword evidence="2" id="KW-0378">Hydrolase</keyword>
<evidence type="ECO:0000313" key="3">
    <source>
        <dbReference type="Proteomes" id="UP000284277"/>
    </source>
</evidence>
<dbReference type="AlphaFoldDB" id="A0A419T946"/>
<feature type="domain" description="Metallo-beta-lactamase" evidence="1">
    <location>
        <begin position="19"/>
        <end position="224"/>
    </location>
</feature>
<dbReference type="Gene3D" id="3.60.15.10">
    <property type="entry name" value="Ribonuclease Z/Hydroxyacylglutathione hydrolase-like"/>
    <property type="match status" value="1"/>
</dbReference>
<dbReference type="Proteomes" id="UP000284277">
    <property type="component" value="Unassembled WGS sequence"/>
</dbReference>
<evidence type="ECO:0000259" key="1">
    <source>
        <dbReference type="SMART" id="SM00849"/>
    </source>
</evidence>
<protein>
    <submittedName>
        <fullName evidence="2">Metal-dependent hydrolase</fullName>
    </submittedName>
</protein>
<comment type="caution">
    <text evidence="2">The sequence shown here is derived from an EMBL/GenBank/DDBJ whole genome shotgun (WGS) entry which is preliminary data.</text>
</comment>
<organism evidence="2 3">
    <name type="scientific">Lacrimispora algidixylanolytica</name>
    <dbReference type="NCBI Taxonomy" id="94868"/>
    <lineage>
        <taxon>Bacteria</taxon>
        <taxon>Bacillati</taxon>
        <taxon>Bacillota</taxon>
        <taxon>Clostridia</taxon>
        <taxon>Lachnospirales</taxon>
        <taxon>Lachnospiraceae</taxon>
        <taxon>Lacrimispora</taxon>
    </lineage>
</organism>
<dbReference type="PANTHER" id="PTHR42951:SF15">
    <property type="entry name" value="METALLO-BETA-LACTAMASE SUPERFAMILY PROTEIN"/>
    <property type="match status" value="1"/>
</dbReference>
<dbReference type="GO" id="GO:0016787">
    <property type="term" value="F:hydrolase activity"/>
    <property type="evidence" value="ECO:0007669"/>
    <property type="project" value="UniProtKB-KW"/>
</dbReference>
<sequence>MSHIYLLPVTFNSGKSERIIYPVLLKDENELILIDCGYPDSMPKLENAMQKYGLSLSQLTKIIITHHDHDHMGALREITQEYPQIEVLCSKEQAPYITGKSKSLRLQQAEDIQNTLPEDKKEYGIQFQKVIASVKKVDEVSIIDSGEILPYCGGIEVVDTKGHMPGHISLYVKKEKTLISGDALVNEGGKLRMAVPEYALNMEEAKDSIRNLENYDIEKIICYHGGVCDTDVKRSLKKIIASFT</sequence>
<dbReference type="InterPro" id="IPR050855">
    <property type="entry name" value="NDM-1-like"/>
</dbReference>
<dbReference type="SMART" id="SM00849">
    <property type="entry name" value="Lactamase_B"/>
    <property type="match status" value="1"/>
</dbReference>
<keyword evidence="3" id="KW-1185">Reference proteome</keyword>
<dbReference type="InterPro" id="IPR036866">
    <property type="entry name" value="RibonucZ/Hydroxyglut_hydro"/>
</dbReference>
<dbReference type="OrthoDB" id="9761531at2"/>
<proteinExistence type="predicted"/>
<dbReference type="Pfam" id="PF00753">
    <property type="entry name" value="Lactamase_B"/>
    <property type="match status" value="1"/>
</dbReference>
<dbReference type="EMBL" id="MCIA01000003">
    <property type="protein sequence ID" value="RKD33991.1"/>
    <property type="molecule type" value="Genomic_DNA"/>
</dbReference>
<dbReference type="SUPFAM" id="SSF56281">
    <property type="entry name" value="Metallo-hydrolase/oxidoreductase"/>
    <property type="match status" value="1"/>
</dbReference>
<dbReference type="InterPro" id="IPR001279">
    <property type="entry name" value="Metallo-B-lactamas"/>
</dbReference>
<name>A0A419T946_9FIRM</name>
<accession>A0A419T946</accession>
<dbReference type="PANTHER" id="PTHR42951">
    <property type="entry name" value="METALLO-BETA-LACTAMASE DOMAIN-CONTAINING"/>
    <property type="match status" value="1"/>
</dbReference>
<gene>
    <name evidence="2" type="ORF">BET01_12565</name>
</gene>
<reference evidence="2 3" key="1">
    <citation type="submission" date="2016-08" db="EMBL/GenBank/DDBJ databases">
        <title>A new outlook on sporulation: Clostridium algidixylanolyticum.</title>
        <authorList>
            <person name="Poppleton D.I."/>
            <person name="Gribaldo S."/>
        </authorList>
    </citation>
    <scope>NUCLEOTIDE SEQUENCE [LARGE SCALE GENOMIC DNA]</scope>
    <source>
        <strain evidence="2 3">SPL73</strain>
    </source>
</reference>